<evidence type="ECO:0000256" key="5">
    <source>
        <dbReference type="ARBA" id="ARBA00022842"/>
    </source>
</evidence>
<keyword evidence="3" id="KW-0813">Transport</keyword>
<feature type="transmembrane region" description="Helical" evidence="11">
    <location>
        <begin position="890"/>
        <end position="908"/>
    </location>
</feature>
<organism evidence="12 13">
    <name type="scientific">Plasmodium malariae</name>
    <dbReference type="NCBI Taxonomy" id="5858"/>
    <lineage>
        <taxon>Eukaryota</taxon>
        <taxon>Sar</taxon>
        <taxon>Alveolata</taxon>
        <taxon>Apicomplexa</taxon>
        <taxon>Aconoidasida</taxon>
        <taxon>Haemosporida</taxon>
        <taxon>Plasmodiidae</taxon>
        <taxon>Plasmodium</taxon>
        <taxon>Plasmodium (Plasmodium)</taxon>
    </lineage>
</organism>
<keyword evidence="5" id="KW-0460">Magnesium</keyword>
<evidence type="ECO:0000313" key="12">
    <source>
        <dbReference type="EMBL" id="SBT81031.1"/>
    </source>
</evidence>
<feature type="transmembrane region" description="Helical" evidence="11">
    <location>
        <begin position="465"/>
        <end position="483"/>
    </location>
</feature>
<accession>A0A1C3L388</accession>
<evidence type="ECO:0000313" key="13">
    <source>
        <dbReference type="Proteomes" id="UP000219799"/>
    </source>
</evidence>
<keyword evidence="6" id="KW-1278">Translocase</keyword>
<dbReference type="GO" id="GO:0012505">
    <property type="term" value="C:endomembrane system"/>
    <property type="evidence" value="ECO:0007669"/>
    <property type="project" value="UniProtKB-SubCell"/>
</dbReference>
<feature type="region of interest" description="Disordered" evidence="10">
    <location>
        <begin position="216"/>
        <end position="278"/>
    </location>
</feature>
<feature type="transmembrane region" description="Helical" evidence="11">
    <location>
        <begin position="332"/>
        <end position="349"/>
    </location>
</feature>
<keyword evidence="4 11" id="KW-0812">Transmembrane</keyword>
<feature type="transmembrane region" description="Helical" evidence="11">
    <location>
        <begin position="1030"/>
        <end position="1049"/>
    </location>
</feature>
<feature type="transmembrane region" description="Helical" evidence="11">
    <location>
        <begin position="795"/>
        <end position="813"/>
    </location>
</feature>
<evidence type="ECO:0000256" key="10">
    <source>
        <dbReference type="SAM" id="MobiDB-lite"/>
    </source>
</evidence>
<dbReference type="GO" id="GO:0004427">
    <property type="term" value="F:inorganic diphosphate phosphatase activity"/>
    <property type="evidence" value="ECO:0007669"/>
    <property type="project" value="InterPro"/>
</dbReference>
<feature type="transmembrane region" description="Helical" evidence="11">
    <location>
        <begin position="123"/>
        <end position="143"/>
    </location>
</feature>
<protein>
    <recommendedName>
        <fullName evidence="2">H(+)-exporting diphosphatase</fullName>
        <ecNumber evidence="2">7.1.3.1</ecNumber>
    </recommendedName>
</protein>
<name>A0A1C3L388_PLAMA</name>
<evidence type="ECO:0000256" key="2">
    <source>
        <dbReference type="ARBA" id="ARBA00013242"/>
    </source>
</evidence>
<feature type="transmembrane region" description="Helical" evidence="11">
    <location>
        <begin position="96"/>
        <end position="117"/>
    </location>
</feature>
<feature type="transmembrane region" description="Helical" evidence="11">
    <location>
        <begin position="825"/>
        <end position="845"/>
    </location>
</feature>
<feature type="transmembrane region" description="Helical" evidence="11">
    <location>
        <begin position="427"/>
        <end position="453"/>
    </location>
</feature>
<dbReference type="GO" id="GO:0009678">
    <property type="term" value="F:diphosphate hydrolysis-driven proton transmembrane transporter activity"/>
    <property type="evidence" value="ECO:0007669"/>
    <property type="project" value="UniProtKB-EC"/>
</dbReference>
<dbReference type="EC" id="7.1.3.1" evidence="2"/>
<keyword evidence="8" id="KW-0406">Ion transport</keyword>
<feature type="compositionally biased region" description="Polar residues" evidence="10">
    <location>
        <begin position="245"/>
        <end position="260"/>
    </location>
</feature>
<dbReference type="Pfam" id="PF03030">
    <property type="entry name" value="H_PPase"/>
    <property type="match status" value="1"/>
</dbReference>
<reference evidence="12 13" key="1">
    <citation type="submission" date="2016-06" db="EMBL/GenBank/DDBJ databases">
        <authorList>
            <consortium name="Pathogen Informatics"/>
        </authorList>
    </citation>
    <scope>NUCLEOTIDE SEQUENCE [LARGE SCALE GENOMIC DNA]</scope>
    <source>
        <strain evidence="12">PmlGA01</strain>
    </source>
</reference>
<keyword evidence="9 11" id="KW-0472">Membrane</keyword>
<dbReference type="PANTHER" id="PTHR31998">
    <property type="entry name" value="K(+)-INSENSITIVE PYROPHOSPHATE-ENERGIZED PROTON PUMP"/>
    <property type="match status" value="1"/>
</dbReference>
<comment type="subcellular location">
    <subcellularLocation>
        <location evidence="1">Endomembrane system</location>
        <topology evidence="1">Multi-pass membrane protein</topology>
    </subcellularLocation>
</comment>
<feature type="compositionally biased region" description="Basic and acidic residues" evidence="10">
    <location>
        <begin position="216"/>
        <end position="227"/>
    </location>
</feature>
<feature type="transmembrane region" description="Helical" evidence="11">
    <location>
        <begin position="929"/>
        <end position="948"/>
    </location>
</feature>
<gene>
    <name evidence="12" type="primary">VP2</name>
    <name evidence="12" type="ORF">PMLGA01_140053100</name>
</gene>
<feature type="transmembrane region" description="Helical" evidence="11">
    <location>
        <begin position="568"/>
        <end position="592"/>
    </location>
</feature>
<proteinExistence type="inferred from homology"/>
<evidence type="ECO:0000256" key="6">
    <source>
        <dbReference type="ARBA" id="ARBA00022967"/>
    </source>
</evidence>
<feature type="transmembrane region" description="Helical" evidence="11">
    <location>
        <begin position="1000"/>
        <end position="1018"/>
    </location>
</feature>
<sequence length="1121" mass="123584">MLPLHEKTLNGKTRKYKNLTHSNDNKCSKSFFTNDKTRNVYKENIKRNYRKSRATLDATCAIAPGEEMEDEVEEKEDLKVIKYLKIYINKSAKQRILINTIILFLFLLIVYISFLRIDNIRTVYLIGLALYSIYFLLFSLYMLSTILNDEYEVYNTVKRDDLMSDNITHERQLNILNKNEVANSQQMNRHANGLSHGYGASIPLKDSQHRIKHKLEEKNYTKGRDAVEGTNPSSQVKGSAHEQGIPTNRSSYRSISMSENGNDKKKSPHGKNIVEVRKGGNTKRAGACNEGVGESNEESEACEGYDMFTFDSIAKPIREGAEGFFAVQYNSIFRISLLFSLLIFLLYIMRGDYTKLPQEKSVRMKHVSDKSVVISPCAYGLITAVSFLLGAICSSIAGYNGIYVAVRANVKVAKAATYSYNKALITCFRSGAVSAIVNVSLAILGICILLLFVSVLYPSLAFTKHPLLIVGYGFGASLVAMLYQLAGGIYTKAADIGADLVGKIERHIPEDDARNPAVIADLVGDNVGDCAGQCADLFESISAEIIASMILGGNLCVNGIISEKSASYFVLFPLFVHSMDLLVSTIGVYLVYTSSNDEWNGSKRNREAYYKGANEKIEKVEKAKKVDKAEYGKKHTYSSNDIKTCFYEKSRATKNMNSKEVDLLLCENYADDHDHYDHFDYNYEYDDKIKSENLESPLKVMLKAYFFICLLSITGFSLLCRILFSLDEERGKNYTWAYFSLCGLVGMTCSYLFVILTRYYTDCSYPKVKKIAHASLSGPATNIIAGLYVGLESTFFPVIVISISLLLSYYLGIKGNITGDSGVINGLYGTSVATMGMLSTAVFILSMSNFGPIADNAGGIVEMSKQPEYVRIITDKLDAVGNVTKANTKGFSVGSAALACFLLFSAFLSEVSIYSKTPLQTVDIAIPEVFIGGILGSVVVFLFAAWSLDAVGNTAEEVLNEVRRQFNEHPGILTYKEKPDYHTCVAIISRRALSETVKPGLLGIFAPIIVGMLFKYIGSLQNNQLLGAQVIASFIMFSTSTGILMALFLNNAGGAWDNAKKYIESGFYGGKNSPAHVSSVIGDTVGDPCKDTAGPSIHVLIKLISTITMVMTPLIASTATE</sequence>
<evidence type="ECO:0000256" key="3">
    <source>
        <dbReference type="ARBA" id="ARBA00022448"/>
    </source>
</evidence>
<dbReference type="HAMAP" id="MF_01129">
    <property type="entry name" value="PPase_energized_pump"/>
    <property type="match status" value="1"/>
</dbReference>
<dbReference type="Proteomes" id="UP000219799">
    <property type="component" value="Chromosome 14"/>
</dbReference>
<evidence type="ECO:0000256" key="7">
    <source>
        <dbReference type="ARBA" id="ARBA00022989"/>
    </source>
</evidence>
<evidence type="ECO:0000256" key="4">
    <source>
        <dbReference type="ARBA" id="ARBA00022692"/>
    </source>
</evidence>
<evidence type="ECO:0000256" key="1">
    <source>
        <dbReference type="ARBA" id="ARBA00004127"/>
    </source>
</evidence>
<dbReference type="VEuPathDB" id="PlasmoDB:PmUG01_14069400"/>
<evidence type="ECO:0000256" key="11">
    <source>
        <dbReference type="SAM" id="Phobius"/>
    </source>
</evidence>
<feature type="transmembrane region" description="Helical" evidence="11">
    <location>
        <begin position="704"/>
        <end position="724"/>
    </location>
</feature>
<keyword evidence="7 11" id="KW-1133">Transmembrane helix</keyword>
<feature type="transmembrane region" description="Helical" evidence="11">
    <location>
        <begin position="736"/>
        <end position="759"/>
    </location>
</feature>
<feature type="transmembrane region" description="Helical" evidence="11">
    <location>
        <begin position="771"/>
        <end position="789"/>
    </location>
</feature>
<dbReference type="GO" id="GO:0016020">
    <property type="term" value="C:membrane"/>
    <property type="evidence" value="ECO:0007669"/>
    <property type="project" value="InterPro"/>
</dbReference>
<evidence type="ECO:0000256" key="9">
    <source>
        <dbReference type="ARBA" id="ARBA00023136"/>
    </source>
</evidence>
<dbReference type="InterPro" id="IPR004131">
    <property type="entry name" value="PPase-energised_H-pump"/>
</dbReference>
<dbReference type="EMBL" id="LT594502">
    <property type="protein sequence ID" value="SBT81031.1"/>
    <property type="molecule type" value="Genomic_DNA"/>
</dbReference>
<evidence type="ECO:0000256" key="8">
    <source>
        <dbReference type="ARBA" id="ARBA00023065"/>
    </source>
</evidence>
<dbReference type="AlphaFoldDB" id="A0A1C3L388"/>
<feature type="transmembrane region" description="Helical" evidence="11">
    <location>
        <begin position="378"/>
        <end position="406"/>
    </location>
</feature>